<dbReference type="EMBL" id="RHLQ01000028">
    <property type="protein sequence ID" value="RNC98246.1"/>
    <property type="molecule type" value="Genomic_DNA"/>
</dbReference>
<evidence type="ECO:0000313" key="4">
    <source>
        <dbReference type="Proteomes" id="UP000279909"/>
    </source>
</evidence>
<name>A0A3M8H767_9BACI</name>
<keyword evidence="4" id="KW-1185">Reference proteome</keyword>
<dbReference type="AlphaFoldDB" id="A0A3M8H767"/>
<reference evidence="3 4" key="1">
    <citation type="journal article" date="2014" name="Int. J. Syst. Evol. Microbiol.">
        <title>Lysinibacillus halotolerans sp. nov., isolated from saline-alkaline soil.</title>
        <authorList>
            <person name="Kong D."/>
            <person name="Wang Y."/>
            <person name="Zhao B."/>
            <person name="Li Y."/>
            <person name="Song J."/>
            <person name="Zhai Y."/>
            <person name="Zhang C."/>
            <person name="Wang H."/>
            <person name="Chen X."/>
            <person name="Zhao B."/>
            <person name="Ruan Z."/>
        </authorList>
    </citation>
    <scope>NUCLEOTIDE SEQUENCE [LARGE SCALE GENOMIC DNA]</scope>
    <source>
        <strain evidence="3 4">MCCC 1A12703</strain>
    </source>
</reference>
<dbReference type="InterPro" id="IPR054612">
    <property type="entry name" value="Phage_capsid-like_C"/>
</dbReference>
<gene>
    <name evidence="3" type="ORF">EC501_11605</name>
</gene>
<evidence type="ECO:0000256" key="1">
    <source>
        <dbReference type="ARBA" id="ARBA00004328"/>
    </source>
</evidence>
<proteinExistence type="predicted"/>
<organism evidence="3 4">
    <name type="scientific">Lysinibacillus halotolerans</name>
    <dbReference type="NCBI Taxonomy" id="1368476"/>
    <lineage>
        <taxon>Bacteria</taxon>
        <taxon>Bacillati</taxon>
        <taxon>Bacillota</taxon>
        <taxon>Bacilli</taxon>
        <taxon>Bacillales</taxon>
        <taxon>Bacillaceae</taxon>
        <taxon>Lysinibacillus</taxon>
    </lineage>
</organism>
<evidence type="ECO:0000313" key="3">
    <source>
        <dbReference type="EMBL" id="RNC98246.1"/>
    </source>
</evidence>
<feature type="domain" description="Phage capsid-like C-terminal" evidence="2">
    <location>
        <begin position="97"/>
        <end position="297"/>
    </location>
</feature>
<feature type="non-terminal residue" evidence="3">
    <location>
        <position position="332"/>
    </location>
</feature>
<dbReference type="NCBIfam" id="TIGR01554">
    <property type="entry name" value="major_cap_HK97"/>
    <property type="match status" value="1"/>
</dbReference>
<dbReference type="RefSeq" id="WP_122972467.1">
    <property type="nucleotide sequence ID" value="NZ_RHLQ01000028.1"/>
</dbReference>
<protein>
    <submittedName>
        <fullName evidence="3">Phage major capsid protein</fullName>
    </submittedName>
</protein>
<evidence type="ECO:0000259" key="2">
    <source>
        <dbReference type="Pfam" id="PF05065"/>
    </source>
</evidence>
<dbReference type="Proteomes" id="UP000279909">
    <property type="component" value="Unassembled WGS sequence"/>
</dbReference>
<comment type="caution">
    <text evidence="3">The sequence shown here is derived from an EMBL/GenBank/DDBJ whole genome shotgun (WGS) entry which is preliminary data.</text>
</comment>
<accession>A0A3M8H767</accession>
<dbReference type="OrthoDB" id="2043141at2"/>
<comment type="subcellular location">
    <subcellularLocation>
        <location evidence="1">Virion</location>
    </subcellularLocation>
</comment>
<dbReference type="SUPFAM" id="SSF56563">
    <property type="entry name" value="Major capsid protein gp5"/>
    <property type="match status" value="1"/>
</dbReference>
<dbReference type="Pfam" id="PF05065">
    <property type="entry name" value="Phage_capsid"/>
    <property type="match status" value="1"/>
</dbReference>
<dbReference type="InterPro" id="IPR024455">
    <property type="entry name" value="Phage_capsid"/>
</dbReference>
<sequence>MPGILNPDQNIQAQNEMKSNIVAALQEGDTEKFANALVALAGGIQNQILQEAQSLVTNEMSDSRILAERGIRPLTSAEQKYYNAVINNEGFGGVEELVPATVINRVFDELEQSHALLQAITFVNTTGVTKWITKNGDVNPAFWGKLTDAIKQKLDNGFNVVNTNLYKLSAYLPVAKSMLNLGPEWLDKYVRAVLVEACNIALETAVVSGTGKDEPIGMIKDLNGAVVDGVYPDKTATALSDLTPKSLGKNVMYPLTKNGKRKVSNVILVVNPADYWEKLFPATTVLTADGNYVYGVLPIPATIIESVAMPVGKMAAGVAADYFLGVGSSQKI</sequence>